<dbReference type="InterPro" id="IPR035979">
    <property type="entry name" value="RBD_domain_sf"/>
</dbReference>
<protein>
    <submittedName>
        <fullName evidence="5">Polymerase delta-interacting protein 3</fullName>
    </submittedName>
</protein>
<feature type="domain" description="RRM" evidence="4">
    <location>
        <begin position="43"/>
        <end position="114"/>
    </location>
</feature>
<dbReference type="GO" id="GO:0016973">
    <property type="term" value="P:poly(A)+ mRNA export from nucleus"/>
    <property type="evidence" value="ECO:0007669"/>
    <property type="project" value="TreeGrafter"/>
</dbReference>
<dbReference type="SUPFAM" id="SSF54928">
    <property type="entry name" value="RNA-binding domain, RBD"/>
    <property type="match status" value="1"/>
</dbReference>
<dbReference type="GO" id="GO:0016607">
    <property type="term" value="C:nuclear speck"/>
    <property type="evidence" value="ECO:0007669"/>
    <property type="project" value="TreeGrafter"/>
</dbReference>
<comment type="caution">
    <text evidence="5">The sequence shown here is derived from an EMBL/GenBank/DDBJ whole genome shotgun (WGS) entry which is preliminary data.</text>
</comment>
<dbReference type="InterPro" id="IPR012677">
    <property type="entry name" value="Nucleotide-bd_a/b_plait_sf"/>
</dbReference>
<dbReference type="PANTHER" id="PTHR19965:SF96">
    <property type="entry name" value="POLYMERASE DELTA-INTERACTING PROTEIN 3"/>
    <property type="match status" value="1"/>
</dbReference>
<evidence type="ECO:0000259" key="4">
    <source>
        <dbReference type="PROSITE" id="PS50102"/>
    </source>
</evidence>
<dbReference type="PANTHER" id="PTHR19965">
    <property type="entry name" value="RNA AND EXPORT FACTOR BINDING PROTEIN"/>
    <property type="match status" value="1"/>
</dbReference>
<dbReference type="SMART" id="SM00360">
    <property type="entry name" value="RRM"/>
    <property type="match status" value="1"/>
</dbReference>
<evidence type="ECO:0000313" key="5">
    <source>
        <dbReference type="EMBL" id="CAI8007254.1"/>
    </source>
</evidence>
<reference evidence="5" key="1">
    <citation type="submission" date="2023-03" db="EMBL/GenBank/DDBJ databases">
        <authorList>
            <person name="Steffen K."/>
            <person name="Cardenas P."/>
        </authorList>
    </citation>
    <scope>NUCLEOTIDE SEQUENCE</scope>
</reference>
<evidence type="ECO:0000256" key="1">
    <source>
        <dbReference type="ARBA" id="ARBA00022884"/>
    </source>
</evidence>
<dbReference type="InterPro" id="IPR051229">
    <property type="entry name" value="ALYREF_mRNA_export"/>
</dbReference>
<dbReference type="Gene3D" id="3.30.70.330">
    <property type="match status" value="1"/>
</dbReference>
<keyword evidence="1 2" id="KW-0694">RNA-binding</keyword>
<dbReference type="Proteomes" id="UP001174909">
    <property type="component" value="Unassembled WGS sequence"/>
</dbReference>
<dbReference type="PROSITE" id="PS50102">
    <property type="entry name" value="RRM"/>
    <property type="match status" value="1"/>
</dbReference>
<dbReference type="InterPro" id="IPR000504">
    <property type="entry name" value="RRM_dom"/>
</dbReference>
<feature type="compositionally biased region" description="Polar residues" evidence="3">
    <location>
        <begin position="1"/>
        <end position="13"/>
    </location>
</feature>
<dbReference type="Pfam" id="PF00076">
    <property type="entry name" value="RRM_1"/>
    <property type="match status" value="1"/>
</dbReference>
<evidence type="ECO:0000256" key="2">
    <source>
        <dbReference type="PROSITE-ProRule" id="PRU00176"/>
    </source>
</evidence>
<accession>A0AA35W4K9</accession>
<dbReference type="AlphaFoldDB" id="A0AA35W4K9"/>
<sequence>MQMRYNRSPSSGMDPSLGGGYGAGNHAAPAAALSRSKGITTMTTMTISNLSDTVSKNDIAELCGAVGSLETVAMVAPGVAEVVFKYKDDALEAFKKYNQRNLDGQPMICKLQATSRGRAMHTGGSGGGYGGMRGGYMDSYGGDFSYNSNNFY</sequence>
<feature type="region of interest" description="Disordered" evidence="3">
    <location>
        <begin position="1"/>
        <end position="20"/>
    </location>
</feature>
<gene>
    <name evidence="5" type="ORF">GBAR_LOCUS5117</name>
</gene>
<proteinExistence type="predicted"/>
<dbReference type="GO" id="GO:0003729">
    <property type="term" value="F:mRNA binding"/>
    <property type="evidence" value="ECO:0007669"/>
    <property type="project" value="TreeGrafter"/>
</dbReference>
<evidence type="ECO:0000256" key="3">
    <source>
        <dbReference type="SAM" id="MobiDB-lite"/>
    </source>
</evidence>
<evidence type="ECO:0000313" key="6">
    <source>
        <dbReference type="Proteomes" id="UP001174909"/>
    </source>
</evidence>
<name>A0AA35W4K9_GEOBA</name>
<keyword evidence="6" id="KW-1185">Reference proteome</keyword>
<dbReference type="EMBL" id="CASHTH010000759">
    <property type="protein sequence ID" value="CAI8007254.1"/>
    <property type="molecule type" value="Genomic_DNA"/>
</dbReference>
<organism evidence="5 6">
    <name type="scientific">Geodia barretti</name>
    <name type="common">Barrett's horny sponge</name>
    <dbReference type="NCBI Taxonomy" id="519541"/>
    <lineage>
        <taxon>Eukaryota</taxon>
        <taxon>Metazoa</taxon>
        <taxon>Porifera</taxon>
        <taxon>Demospongiae</taxon>
        <taxon>Heteroscleromorpha</taxon>
        <taxon>Tetractinellida</taxon>
        <taxon>Astrophorina</taxon>
        <taxon>Geodiidae</taxon>
        <taxon>Geodia</taxon>
    </lineage>
</organism>